<dbReference type="PANTHER" id="PTHR43569">
    <property type="entry name" value="AMIDOHYDROLASE"/>
    <property type="match status" value="1"/>
</dbReference>
<reference evidence="3" key="1">
    <citation type="submission" date="2016-01" db="EMBL/GenBank/DDBJ databases">
        <authorList>
            <person name="Peeters C."/>
        </authorList>
    </citation>
    <scope>NUCLEOTIDE SEQUENCE</scope>
    <source>
        <strain evidence="3">LMG 29321</strain>
    </source>
</reference>
<evidence type="ECO:0000256" key="1">
    <source>
        <dbReference type="ARBA" id="ARBA00038310"/>
    </source>
</evidence>
<dbReference type="Proteomes" id="UP000071859">
    <property type="component" value="Unassembled WGS sequence"/>
</dbReference>
<sequence length="329" mass="36238">MHADSGSAQNETIDKDLPIIDCHHHLWIHDGKTYLLPEFSADLASGHNIVATVYVECNSMYRDRGPVPLRSVGEAEFVASVFAAGERSATSTAVCAGFVGAADLTLGAEVETVLDALAAGSNGLLRGVRGAAAWDEDPSINTGVRPYAPRGLLRDPRFREGFAKLAGRGLTYDAWQYHSQLGDLCELADAFPDTPIIVDHCGGLVRIARYANEGNFEYWRSQLASVARRPNTFVKIGGLAPKRCGFAYATRERPPTAVELAKDWRPYIETCVEFFGPDRCMFESNFPVDRVAGTYHSVWNAFKMCVSSMSHDEKLSLFCNTARHVYRLH</sequence>
<protein>
    <submittedName>
        <fullName evidence="3">Amidohydrolase 2</fullName>
    </submittedName>
</protein>
<organism evidence="3 4">
    <name type="scientific">Caballeronia calidae</name>
    <dbReference type="NCBI Taxonomy" id="1777139"/>
    <lineage>
        <taxon>Bacteria</taxon>
        <taxon>Pseudomonadati</taxon>
        <taxon>Pseudomonadota</taxon>
        <taxon>Betaproteobacteria</taxon>
        <taxon>Burkholderiales</taxon>
        <taxon>Burkholderiaceae</taxon>
        <taxon>Caballeronia</taxon>
    </lineage>
</organism>
<dbReference type="OrthoDB" id="9787654at2"/>
<dbReference type="Gene3D" id="3.20.20.140">
    <property type="entry name" value="Metal-dependent hydrolases"/>
    <property type="match status" value="1"/>
</dbReference>
<dbReference type="InterPro" id="IPR032466">
    <property type="entry name" value="Metal_Hydrolase"/>
</dbReference>
<name>A0A158EFK6_9BURK</name>
<dbReference type="EMBL" id="FCOX02000086">
    <property type="protein sequence ID" value="SAL05628.1"/>
    <property type="molecule type" value="Genomic_DNA"/>
</dbReference>
<dbReference type="RefSeq" id="WP_062611727.1">
    <property type="nucleotide sequence ID" value="NZ_FCOX02000086.1"/>
</dbReference>
<dbReference type="InterPro" id="IPR052350">
    <property type="entry name" value="Metallo-dep_Lactonases"/>
</dbReference>
<dbReference type="InterPro" id="IPR006680">
    <property type="entry name" value="Amidohydro-rel"/>
</dbReference>
<dbReference type="AlphaFoldDB" id="A0A158EFK6"/>
<dbReference type="GO" id="GO:0016787">
    <property type="term" value="F:hydrolase activity"/>
    <property type="evidence" value="ECO:0007669"/>
    <property type="project" value="UniProtKB-KW"/>
</dbReference>
<comment type="caution">
    <text evidence="3">The sequence shown here is derived from an EMBL/GenBank/DDBJ whole genome shotgun (WGS) entry which is preliminary data.</text>
</comment>
<dbReference type="Pfam" id="PF04909">
    <property type="entry name" value="Amidohydro_2"/>
    <property type="match status" value="1"/>
</dbReference>
<feature type="domain" description="Amidohydrolase-related" evidence="2">
    <location>
        <begin position="20"/>
        <end position="328"/>
    </location>
</feature>
<proteinExistence type="inferred from homology"/>
<evidence type="ECO:0000313" key="3">
    <source>
        <dbReference type="EMBL" id="SAL05628.1"/>
    </source>
</evidence>
<keyword evidence="4" id="KW-1185">Reference proteome</keyword>
<comment type="similarity">
    <text evidence="1">Belongs to the metallo-dependent hydrolases superfamily.</text>
</comment>
<dbReference type="SUPFAM" id="SSF51556">
    <property type="entry name" value="Metallo-dependent hydrolases"/>
    <property type="match status" value="1"/>
</dbReference>
<gene>
    <name evidence="3" type="ORF">AWB78_07608</name>
</gene>
<evidence type="ECO:0000259" key="2">
    <source>
        <dbReference type="Pfam" id="PF04909"/>
    </source>
</evidence>
<evidence type="ECO:0000313" key="4">
    <source>
        <dbReference type="Proteomes" id="UP000071859"/>
    </source>
</evidence>
<dbReference type="PANTHER" id="PTHR43569:SF1">
    <property type="entry name" value="BLL3371 PROTEIN"/>
    <property type="match status" value="1"/>
</dbReference>
<accession>A0A158EFK6</accession>